<reference evidence="3" key="1">
    <citation type="submission" date="2020-12" db="EMBL/GenBank/DDBJ databases">
        <authorList>
            <consortium name="Molecular Ecology Group"/>
        </authorList>
    </citation>
    <scope>NUCLEOTIDE SEQUENCE</scope>
    <source>
        <strain evidence="3">TBG_1078</strain>
    </source>
</reference>
<keyword evidence="2" id="KW-0007">Acetylation</keyword>
<dbReference type="EMBL" id="CAJHUB010000672">
    <property type="protein sequence ID" value="CAD7673886.1"/>
    <property type="molecule type" value="Genomic_DNA"/>
</dbReference>
<evidence type="ECO:0000313" key="4">
    <source>
        <dbReference type="Proteomes" id="UP000645828"/>
    </source>
</evidence>
<dbReference type="InterPro" id="IPR029063">
    <property type="entry name" value="SAM-dependent_MTases_sf"/>
</dbReference>
<keyword evidence="4" id="KW-1185">Reference proteome</keyword>
<dbReference type="Proteomes" id="UP000645828">
    <property type="component" value="Unassembled WGS sequence"/>
</dbReference>
<proteinExistence type="predicted"/>
<evidence type="ECO:0000313" key="3">
    <source>
        <dbReference type="EMBL" id="CAD7673886.1"/>
    </source>
</evidence>
<evidence type="ECO:0000256" key="1">
    <source>
        <dbReference type="ARBA" id="ARBA00022691"/>
    </source>
</evidence>
<sequence>MMSPKAADCIMESSCGQAENSEKPNAEDVVTVIKGKAEEVELLGEKVDMIISNWMGYCLFYRSVLNVIHWWEKVHDFNVSCVRDVAIKKPLVDPKQLTVKVGHLTFTSPFCLQVKWNTLWPASASKFTHCYKRMGSSTMFYMGDYLTVNTGKKIFGITDVWLSAKNDHNLDFTIDLDFTGQLCEFSCSTHYQMH</sequence>
<dbReference type="PANTHER" id="PTHR11006:SF124">
    <property type="entry name" value="ARGININE METHYLTRANSFERASE 1-RELATED"/>
    <property type="match status" value="1"/>
</dbReference>
<gene>
    <name evidence="3" type="ORF">NYPRO_LOCUS6680</name>
</gene>
<accession>A0A811YA10</accession>
<dbReference type="PANTHER" id="PTHR11006">
    <property type="entry name" value="PROTEIN ARGININE N-METHYLTRANSFERASE"/>
    <property type="match status" value="1"/>
</dbReference>
<dbReference type="SUPFAM" id="SSF53335">
    <property type="entry name" value="S-adenosyl-L-methionine-dependent methyltransferases"/>
    <property type="match status" value="1"/>
</dbReference>
<dbReference type="GO" id="GO:0035241">
    <property type="term" value="F:protein-arginine omega-N monomethyltransferase activity"/>
    <property type="evidence" value="ECO:0007669"/>
    <property type="project" value="TreeGrafter"/>
</dbReference>
<evidence type="ECO:0000256" key="2">
    <source>
        <dbReference type="ARBA" id="ARBA00022990"/>
    </source>
</evidence>
<dbReference type="GO" id="GO:0042054">
    <property type="term" value="F:histone methyltransferase activity"/>
    <property type="evidence" value="ECO:0007669"/>
    <property type="project" value="TreeGrafter"/>
</dbReference>
<dbReference type="AlphaFoldDB" id="A0A811YA10"/>
<dbReference type="InterPro" id="IPR025799">
    <property type="entry name" value="Arg_MeTrfase"/>
</dbReference>
<keyword evidence="1" id="KW-0949">S-adenosyl-L-methionine</keyword>
<name>A0A811YA10_NYCPR</name>
<dbReference type="GO" id="GO:0005634">
    <property type="term" value="C:nucleus"/>
    <property type="evidence" value="ECO:0007669"/>
    <property type="project" value="TreeGrafter"/>
</dbReference>
<comment type="caution">
    <text evidence="3">The sequence shown here is derived from an EMBL/GenBank/DDBJ whole genome shotgun (WGS) entry which is preliminary data.</text>
</comment>
<organism evidence="3 4">
    <name type="scientific">Nyctereutes procyonoides</name>
    <name type="common">Raccoon dog</name>
    <name type="synonym">Canis procyonoides</name>
    <dbReference type="NCBI Taxonomy" id="34880"/>
    <lineage>
        <taxon>Eukaryota</taxon>
        <taxon>Metazoa</taxon>
        <taxon>Chordata</taxon>
        <taxon>Craniata</taxon>
        <taxon>Vertebrata</taxon>
        <taxon>Euteleostomi</taxon>
        <taxon>Mammalia</taxon>
        <taxon>Eutheria</taxon>
        <taxon>Laurasiatheria</taxon>
        <taxon>Carnivora</taxon>
        <taxon>Caniformia</taxon>
        <taxon>Canidae</taxon>
        <taxon>Nyctereutes</taxon>
    </lineage>
</organism>
<dbReference type="GO" id="GO:0035242">
    <property type="term" value="F:protein-arginine omega-N asymmetric methyltransferase activity"/>
    <property type="evidence" value="ECO:0007669"/>
    <property type="project" value="TreeGrafter"/>
</dbReference>
<protein>
    <submittedName>
        <fullName evidence="3">(raccoon dog) hypothetical protein</fullName>
    </submittedName>
</protein>
<dbReference type="Gene3D" id="3.40.50.150">
    <property type="entry name" value="Vaccinia Virus protein VP39"/>
    <property type="match status" value="1"/>
</dbReference>